<evidence type="ECO:0000313" key="3">
    <source>
        <dbReference type="Proteomes" id="UP000245839"/>
    </source>
</evidence>
<dbReference type="Gene3D" id="3.20.20.60">
    <property type="entry name" value="Phosphoenolpyruvate-binding domains"/>
    <property type="match status" value="1"/>
</dbReference>
<evidence type="ECO:0000313" key="2">
    <source>
        <dbReference type="EMBL" id="SSA44558.1"/>
    </source>
</evidence>
<dbReference type="RefSeq" id="WP_109564046.1">
    <property type="nucleotide sequence ID" value="NZ_QGDJ01000003.1"/>
</dbReference>
<evidence type="ECO:0000313" key="4">
    <source>
        <dbReference type="Proteomes" id="UP000251571"/>
    </source>
</evidence>
<dbReference type="SUPFAM" id="SSF51621">
    <property type="entry name" value="Phosphoenolpyruvate/pyruvate domain"/>
    <property type="match status" value="1"/>
</dbReference>
<reference evidence="2 4" key="1">
    <citation type="submission" date="2016-10" db="EMBL/GenBank/DDBJ databases">
        <authorList>
            <person name="Cai Z."/>
        </authorList>
    </citation>
    <scope>NUCLEOTIDE SEQUENCE [LARGE SCALE GENOMIC DNA]</scope>
    <source>
        <strain evidence="2 4">DSM 25227</strain>
    </source>
</reference>
<evidence type="ECO:0000313" key="1">
    <source>
        <dbReference type="EMBL" id="PWJ20462.1"/>
    </source>
</evidence>
<proteinExistence type="predicted"/>
<reference evidence="1 3" key="2">
    <citation type="submission" date="2018-03" db="EMBL/GenBank/DDBJ databases">
        <title>Genomic Encyclopedia of Archaeal and Bacterial Type Strains, Phase II (KMG-II): from individual species to whole genera.</title>
        <authorList>
            <person name="Goeker M."/>
        </authorList>
    </citation>
    <scope>NUCLEOTIDE SEQUENCE [LARGE SCALE GENOMIC DNA]</scope>
    <source>
        <strain evidence="1 3">DSM 25227</strain>
    </source>
</reference>
<keyword evidence="3" id="KW-1185">Reference proteome</keyword>
<dbReference type="GO" id="GO:0016829">
    <property type="term" value="F:lyase activity"/>
    <property type="evidence" value="ECO:0007669"/>
    <property type="project" value="UniProtKB-KW"/>
</dbReference>
<dbReference type="Proteomes" id="UP000251571">
    <property type="component" value="Unassembled WGS sequence"/>
</dbReference>
<accession>A0A2Y9AMH0</accession>
<keyword evidence="2" id="KW-0456">Lyase</keyword>
<dbReference type="PANTHER" id="PTHR42905">
    <property type="entry name" value="PHOSPHOENOLPYRUVATE CARBOXYLASE"/>
    <property type="match status" value="1"/>
</dbReference>
<dbReference type="Pfam" id="PF13714">
    <property type="entry name" value="PEP_mutase"/>
    <property type="match status" value="1"/>
</dbReference>
<dbReference type="EMBL" id="QGDJ01000003">
    <property type="protein sequence ID" value="PWJ20462.1"/>
    <property type="molecule type" value="Genomic_DNA"/>
</dbReference>
<gene>
    <name evidence="1" type="ORF">BCF38_103280</name>
    <name evidence="2" type="ORF">SAMN05421539_103280</name>
</gene>
<name>A0A2Y9AMH0_9RHOB</name>
<organism evidence="2 4">
    <name type="scientific">Jannaschia seohaensis</name>
    <dbReference type="NCBI Taxonomy" id="475081"/>
    <lineage>
        <taxon>Bacteria</taxon>
        <taxon>Pseudomonadati</taxon>
        <taxon>Pseudomonadota</taxon>
        <taxon>Alphaproteobacteria</taxon>
        <taxon>Rhodobacterales</taxon>
        <taxon>Roseobacteraceae</taxon>
        <taxon>Jannaschia</taxon>
    </lineage>
</organism>
<sequence length="260" mass="26501">MTFLELHRPGDPFVLANAWDLGSARLLAAMGAKAIATSSAGYAFTRGVADTQIGRSEAIAHGRAVVEAVSVPVSADLEDGYGPTPEDCATTVREAAEAGLAGCCIEDVSAAREAYGFDLAVDRMRAAVEAAPPNFVFCARTDGVMHGLYDLDEAIRRLQAFQAVGAHVLYCPFPGDPEDLRRLVGSVAAPVNALCSGPLARLSLAEMGAMGVARVSLGGALARAAQKVAMEAGAAALAGDFTQLGGPGAEIDALVAKGAG</sequence>
<dbReference type="PANTHER" id="PTHR42905:SF16">
    <property type="entry name" value="CARBOXYPHOSPHONOENOLPYRUVATE PHOSPHONOMUTASE-LIKE PROTEIN (AFU_ORTHOLOGUE AFUA_5G07230)"/>
    <property type="match status" value="1"/>
</dbReference>
<protein>
    <submittedName>
        <fullName evidence="2">2-Methylisocitrate lyase, PEP mutase family</fullName>
    </submittedName>
    <submittedName>
        <fullName evidence="1">2-methylisocitrate lyase-like PEP mutase family enzyme</fullName>
    </submittedName>
</protein>
<dbReference type="InterPro" id="IPR040442">
    <property type="entry name" value="Pyrv_kinase-like_dom_sf"/>
</dbReference>
<dbReference type="Proteomes" id="UP000245839">
    <property type="component" value="Unassembled WGS sequence"/>
</dbReference>
<dbReference type="OrthoDB" id="9785398at2"/>
<dbReference type="InterPro" id="IPR039556">
    <property type="entry name" value="ICL/PEPM"/>
</dbReference>
<dbReference type="CDD" id="cd00377">
    <property type="entry name" value="ICL_PEPM"/>
    <property type="match status" value="1"/>
</dbReference>
<dbReference type="InterPro" id="IPR015813">
    <property type="entry name" value="Pyrv/PenolPyrv_kinase-like_dom"/>
</dbReference>
<dbReference type="AlphaFoldDB" id="A0A2Y9AMH0"/>
<dbReference type="EMBL" id="UETC01000003">
    <property type="protein sequence ID" value="SSA44558.1"/>
    <property type="molecule type" value="Genomic_DNA"/>
</dbReference>